<accession>A0A7M1LGV9</accession>
<name>A0A7M1LGV9_9BACT</name>
<dbReference type="EMBL" id="CP063078">
    <property type="protein sequence ID" value="QOQ87798.1"/>
    <property type="molecule type" value="Genomic_DNA"/>
</dbReference>
<protein>
    <submittedName>
        <fullName evidence="1">Uncharacterized protein</fullName>
    </submittedName>
</protein>
<sequence length="221" mass="24703">MKVLNLIPMLSFQSPKLFAKFKDEEILTISPIKDPNLKDFIKCEIGSLSYVLAMIVAELEPRIYEFDIGELSGESSVGEEEIPEILEFIESLDYILVDDNALNFHFDKSSVLAFLNLIALKSGAKILGLNGEINLENAKFSELKELPNFDGAVVLKHDLDDKFVGGPYFMASSKLKDGDMVEISGVRRVFKLDRDIKGTVALLGLPKIDSYIYEIAKFSKV</sequence>
<dbReference type="RefSeq" id="WP_025802402.1">
    <property type="nucleotide sequence ID" value="NZ_CP053842.1"/>
</dbReference>
<reference evidence="1 2" key="1">
    <citation type="submission" date="2020-10" db="EMBL/GenBank/DDBJ databases">
        <title>Campylobacter and Helicobacter PacBio genomes.</title>
        <authorList>
            <person name="Lane C."/>
        </authorList>
    </citation>
    <scope>NUCLEOTIDE SEQUENCE [LARGE SCALE GENOMIC DNA]</scope>
    <source>
        <strain evidence="1 2">2016D-0077</strain>
    </source>
</reference>
<proteinExistence type="predicted"/>
<dbReference type="OrthoDB" id="5360624at2"/>
<organism evidence="1 2">
    <name type="scientific">Campylobacter corcagiensis</name>
    <dbReference type="NCBI Taxonomy" id="1448857"/>
    <lineage>
        <taxon>Bacteria</taxon>
        <taxon>Pseudomonadati</taxon>
        <taxon>Campylobacterota</taxon>
        <taxon>Epsilonproteobacteria</taxon>
        <taxon>Campylobacterales</taxon>
        <taxon>Campylobacteraceae</taxon>
        <taxon>Campylobacter</taxon>
    </lineage>
</organism>
<dbReference type="Proteomes" id="UP000594749">
    <property type="component" value="Chromosome"/>
</dbReference>
<keyword evidence="2" id="KW-1185">Reference proteome</keyword>
<evidence type="ECO:0000313" key="2">
    <source>
        <dbReference type="Proteomes" id="UP000594749"/>
    </source>
</evidence>
<dbReference type="AlphaFoldDB" id="A0A7M1LGV9"/>
<gene>
    <name evidence="1" type="ORF">IMC76_03030</name>
</gene>
<evidence type="ECO:0000313" key="1">
    <source>
        <dbReference type="EMBL" id="QOQ87798.1"/>
    </source>
</evidence>